<reference evidence="1 2" key="1">
    <citation type="journal article" date="2018" name="Front. Plant Sci.">
        <title>Red Clover (Trifolium pratense) and Zigzag Clover (T. medium) - A Picture of Genomic Similarities and Differences.</title>
        <authorList>
            <person name="Dluhosova J."/>
            <person name="Istvanek J."/>
            <person name="Nedelnik J."/>
            <person name="Repkova J."/>
        </authorList>
    </citation>
    <scope>NUCLEOTIDE SEQUENCE [LARGE SCALE GENOMIC DNA]</scope>
    <source>
        <strain evidence="2">cv. 10/8</strain>
        <tissue evidence="1">Leaf</tissue>
    </source>
</reference>
<dbReference type="Proteomes" id="UP000265520">
    <property type="component" value="Unassembled WGS sequence"/>
</dbReference>
<accession>A0A392NK72</accession>
<organism evidence="1 2">
    <name type="scientific">Trifolium medium</name>
    <dbReference type="NCBI Taxonomy" id="97028"/>
    <lineage>
        <taxon>Eukaryota</taxon>
        <taxon>Viridiplantae</taxon>
        <taxon>Streptophyta</taxon>
        <taxon>Embryophyta</taxon>
        <taxon>Tracheophyta</taxon>
        <taxon>Spermatophyta</taxon>
        <taxon>Magnoliopsida</taxon>
        <taxon>eudicotyledons</taxon>
        <taxon>Gunneridae</taxon>
        <taxon>Pentapetalae</taxon>
        <taxon>rosids</taxon>
        <taxon>fabids</taxon>
        <taxon>Fabales</taxon>
        <taxon>Fabaceae</taxon>
        <taxon>Papilionoideae</taxon>
        <taxon>50 kb inversion clade</taxon>
        <taxon>NPAAA clade</taxon>
        <taxon>Hologalegina</taxon>
        <taxon>IRL clade</taxon>
        <taxon>Trifolieae</taxon>
        <taxon>Trifolium</taxon>
    </lineage>
</organism>
<dbReference type="AlphaFoldDB" id="A0A392NK72"/>
<keyword evidence="1" id="KW-0675">Receptor</keyword>
<dbReference type="SUPFAM" id="SSF52058">
    <property type="entry name" value="L domain-like"/>
    <property type="match status" value="1"/>
</dbReference>
<feature type="non-terminal residue" evidence="1">
    <location>
        <position position="27"/>
    </location>
</feature>
<evidence type="ECO:0000313" key="2">
    <source>
        <dbReference type="Proteomes" id="UP000265520"/>
    </source>
</evidence>
<proteinExistence type="predicted"/>
<dbReference type="EMBL" id="LXQA010042780">
    <property type="protein sequence ID" value="MCI00297.1"/>
    <property type="molecule type" value="Genomic_DNA"/>
</dbReference>
<comment type="caution">
    <text evidence="1">The sequence shown here is derived from an EMBL/GenBank/DDBJ whole genome shotgun (WGS) entry which is preliminary data.</text>
</comment>
<protein>
    <submittedName>
        <fullName evidence="1">Receptor-like protein</fullName>
    </submittedName>
</protein>
<name>A0A392NK72_9FABA</name>
<sequence length="27" mass="3075">MLNGTIPHWCYSLPSLSELDLNDNQLT</sequence>
<dbReference type="Gene3D" id="3.80.10.10">
    <property type="entry name" value="Ribonuclease Inhibitor"/>
    <property type="match status" value="1"/>
</dbReference>
<evidence type="ECO:0000313" key="1">
    <source>
        <dbReference type="EMBL" id="MCI00297.1"/>
    </source>
</evidence>
<keyword evidence="2" id="KW-1185">Reference proteome</keyword>
<dbReference type="InterPro" id="IPR032675">
    <property type="entry name" value="LRR_dom_sf"/>
</dbReference>